<reference evidence="6 7" key="1">
    <citation type="journal article" date="2023" name="Microbiol. Resour. Announc.">
        <title>Complete Genome Sequence of the First Colistin-Resistant Raoultella electrica Strain.</title>
        <authorList>
            <person name="Aldeia C."/>
            <person name="Campos-Madueno E.I."/>
            <person name="Sendi P."/>
            <person name="Endimiani A."/>
        </authorList>
    </citation>
    <scope>NUCLEOTIDE SEQUENCE [LARGE SCALE GENOMIC DNA]</scope>
    <source>
        <strain evidence="6 7">S2-IND-01-C</strain>
    </source>
</reference>
<dbReference type="InterPro" id="IPR050263">
    <property type="entry name" value="Bact_Fimbrial_Adh_Pro"/>
</dbReference>
<feature type="domain" description="Fimbrial-type adhesion" evidence="5">
    <location>
        <begin position="219"/>
        <end position="367"/>
    </location>
</feature>
<evidence type="ECO:0000313" key="6">
    <source>
        <dbReference type="EMBL" id="WBW62389.1"/>
    </source>
</evidence>
<dbReference type="Proteomes" id="UP001210130">
    <property type="component" value="Chromosome"/>
</dbReference>
<dbReference type="GO" id="GO:0009289">
    <property type="term" value="C:pilus"/>
    <property type="evidence" value="ECO:0007669"/>
    <property type="project" value="UniProtKB-SubCell"/>
</dbReference>
<evidence type="ECO:0000256" key="1">
    <source>
        <dbReference type="ARBA" id="ARBA00004561"/>
    </source>
</evidence>
<comment type="subcellular location">
    <subcellularLocation>
        <location evidence="1">Fimbrium</location>
    </subcellularLocation>
</comment>
<dbReference type="RefSeq" id="WP_131048895.1">
    <property type="nucleotide sequence ID" value="NZ_CP112887.1"/>
</dbReference>
<evidence type="ECO:0000313" key="7">
    <source>
        <dbReference type="Proteomes" id="UP001210130"/>
    </source>
</evidence>
<keyword evidence="7" id="KW-1185">Reference proteome</keyword>
<dbReference type="SUPFAM" id="SSF49401">
    <property type="entry name" value="Bacterial adhesins"/>
    <property type="match status" value="1"/>
</dbReference>
<evidence type="ECO:0000259" key="5">
    <source>
        <dbReference type="Pfam" id="PF00419"/>
    </source>
</evidence>
<proteinExistence type="inferred from homology"/>
<evidence type="ECO:0000256" key="4">
    <source>
        <dbReference type="ARBA" id="ARBA00023263"/>
    </source>
</evidence>
<dbReference type="AlphaFoldDB" id="A0AAJ5UFC6"/>
<accession>A0AAJ5UFC6</accession>
<organism evidence="6 7">
    <name type="scientific">Klebsiella electrica</name>
    <dbReference type="NCBI Taxonomy" id="1259973"/>
    <lineage>
        <taxon>Bacteria</taxon>
        <taxon>Pseudomonadati</taxon>
        <taxon>Pseudomonadota</taxon>
        <taxon>Gammaproteobacteria</taxon>
        <taxon>Enterobacterales</taxon>
        <taxon>Enterobacteriaceae</taxon>
        <taxon>Klebsiella/Raoultella group</taxon>
        <taxon>Klebsiella</taxon>
    </lineage>
</organism>
<evidence type="ECO:0000256" key="2">
    <source>
        <dbReference type="ARBA" id="ARBA00006671"/>
    </source>
</evidence>
<keyword evidence="3" id="KW-0732">Signal</keyword>
<dbReference type="PANTHER" id="PTHR33420:SF3">
    <property type="entry name" value="FIMBRIAL SUBUNIT ELFA"/>
    <property type="match status" value="1"/>
</dbReference>
<dbReference type="InterPro" id="IPR000259">
    <property type="entry name" value="Adhesion_dom_fimbrial"/>
</dbReference>
<dbReference type="Gene3D" id="2.60.40.1090">
    <property type="entry name" value="Fimbrial-type adhesion domain"/>
    <property type="match status" value="1"/>
</dbReference>
<gene>
    <name evidence="6" type="ORF">OR613_05485</name>
</gene>
<dbReference type="PANTHER" id="PTHR33420">
    <property type="entry name" value="FIMBRIAL SUBUNIT ELFA-RELATED"/>
    <property type="match status" value="1"/>
</dbReference>
<dbReference type="GO" id="GO:0043709">
    <property type="term" value="P:cell adhesion involved in single-species biofilm formation"/>
    <property type="evidence" value="ECO:0007669"/>
    <property type="project" value="TreeGrafter"/>
</dbReference>
<protein>
    <submittedName>
        <fullName evidence="6">Fimbrial protein</fullName>
    </submittedName>
</protein>
<dbReference type="Pfam" id="PF00419">
    <property type="entry name" value="Fimbrial"/>
    <property type="match status" value="1"/>
</dbReference>
<dbReference type="InterPro" id="IPR008966">
    <property type="entry name" value="Adhesion_dom_sf"/>
</dbReference>
<keyword evidence="4" id="KW-0281">Fimbrium</keyword>
<evidence type="ECO:0000256" key="3">
    <source>
        <dbReference type="ARBA" id="ARBA00022729"/>
    </source>
</evidence>
<dbReference type="EMBL" id="CP112887">
    <property type="protein sequence ID" value="WBW62389.1"/>
    <property type="molecule type" value="Genomic_DNA"/>
</dbReference>
<dbReference type="InterPro" id="IPR036937">
    <property type="entry name" value="Adhesion_dom_fimbrial_sf"/>
</dbReference>
<comment type="similarity">
    <text evidence="2">Belongs to the fimbrial protein family.</text>
</comment>
<name>A0AAJ5UFC6_9ENTR</name>
<sequence length="368" mass="38284">MHRGFRLLQFVFLLIAGMYSQHGWAESCGGSVGQMTINVPNINYLPTLRTNTQMSNALADNGSGIHFVCDLQLPSADWKRIVYQQRVTTGSPQIINGQHVYASALSGMGYALGFQCGGGPIRYIDGSDAPAGSESMTVCDSTQLPALLTQREIVVKAYIIFYKTGDVPLTSGNHVSVSAQPQVGNLSIETQEGSHASRMASAPVSIDLAALNVDIGASGSCQVTRASIGVNMGTVNKAEFKGKSATAGAAQTFSIPVYCSTPTDIRIGFFGVTTDSGTGDALALSQVDGAASGVGIKLSYGNNPPPAPSAGSDVKMNVSSNLPVLKHITASSAAAAESINFTARYVQTGDTVTPGRANALATFALEYN</sequence>